<reference evidence="11" key="1">
    <citation type="submission" date="2021-01" db="EMBL/GenBank/DDBJ databases">
        <authorList>
            <person name="Corre E."/>
            <person name="Pelletier E."/>
            <person name="Niang G."/>
            <person name="Scheremetjew M."/>
            <person name="Finn R."/>
            <person name="Kale V."/>
            <person name="Holt S."/>
            <person name="Cochrane G."/>
            <person name="Meng A."/>
            <person name="Brown T."/>
            <person name="Cohen L."/>
        </authorList>
    </citation>
    <scope>NUCLEOTIDE SEQUENCE</scope>
    <source>
        <strain evidence="11">MM31A-1</strain>
    </source>
</reference>
<evidence type="ECO:0000256" key="9">
    <source>
        <dbReference type="PROSITE-ProRule" id="PRU00282"/>
    </source>
</evidence>
<dbReference type="EMBL" id="HBIO01016271">
    <property type="protein sequence ID" value="CAE0467684.1"/>
    <property type="molecule type" value="Transcribed_RNA"/>
</dbReference>
<keyword evidence="6" id="KW-1133">Transmembrane helix</keyword>
<dbReference type="GO" id="GO:1990575">
    <property type="term" value="P:mitochondrial L-ornithine transmembrane transport"/>
    <property type="evidence" value="ECO:0007669"/>
    <property type="project" value="TreeGrafter"/>
</dbReference>
<dbReference type="PANTHER" id="PTHR45624">
    <property type="entry name" value="MITOCHONDRIAL BASIC AMINO ACIDS TRANSPORTER-RELATED"/>
    <property type="match status" value="1"/>
</dbReference>
<dbReference type="Pfam" id="PF00153">
    <property type="entry name" value="Mito_carr"/>
    <property type="match status" value="1"/>
</dbReference>
<evidence type="ECO:0000256" key="4">
    <source>
        <dbReference type="ARBA" id="ARBA00022692"/>
    </source>
</evidence>
<sequence>MGRAMVEIPTDLLKIRTQVSKLGGEGEGKQLLGSVRWTNLLDGSAITFARNTVLFASFIVYIDFSKQACQAGYIPSMLCTEQSDALTPFFKGAICANLAWLTCWPVDVLKTQRQSGNFTAKDVGTWELVKTNYQKGHLFRGLVPGLTRSFMANGASMVVYESVHSYLSKAWGVARTDMV</sequence>
<keyword evidence="3 10" id="KW-0813">Transport</keyword>
<dbReference type="InterPro" id="IPR050567">
    <property type="entry name" value="Mitochondrial_Carrier"/>
</dbReference>
<dbReference type="SUPFAM" id="SSF103506">
    <property type="entry name" value="Mitochondrial carrier"/>
    <property type="match status" value="1"/>
</dbReference>
<dbReference type="InterPro" id="IPR023395">
    <property type="entry name" value="MCP_dom_sf"/>
</dbReference>
<dbReference type="PANTHER" id="PTHR45624:SF58">
    <property type="entry name" value="CARRIER PROTEIN, PUTATIVE-RELATED"/>
    <property type="match status" value="1"/>
</dbReference>
<evidence type="ECO:0000256" key="10">
    <source>
        <dbReference type="RuleBase" id="RU000488"/>
    </source>
</evidence>
<protein>
    <recommendedName>
        <fullName evidence="12">ADP,ATP carrier protein</fullName>
    </recommendedName>
</protein>
<evidence type="ECO:0000256" key="1">
    <source>
        <dbReference type="ARBA" id="ARBA00004225"/>
    </source>
</evidence>
<keyword evidence="7" id="KW-0496">Mitochondrion</keyword>
<proteinExistence type="inferred from homology"/>
<dbReference type="GO" id="GO:0000064">
    <property type="term" value="F:L-ornithine transmembrane transporter activity"/>
    <property type="evidence" value="ECO:0007669"/>
    <property type="project" value="TreeGrafter"/>
</dbReference>
<dbReference type="PROSITE" id="PS50920">
    <property type="entry name" value="SOLCAR"/>
    <property type="match status" value="1"/>
</dbReference>
<keyword evidence="4 9" id="KW-0812">Transmembrane</keyword>
<dbReference type="GO" id="GO:0031966">
    <property type="term" value="C:mitochondrial membrane"/>
    <property type="evidence" value="ECO:0007669"/>
    <property type="project" value="UniProtKB-SubCell"/>
</dbReference>
<evidence type="ECO:0000256" key="7">
    <source>
        <dbReference type="ARBA" id="ARBA00023128"/>
    </source>
</evidence>
<keyword evidence="8 9" id="KW-0472">Membrane</keyword>
<gene>
    <name evidence="11" type="ORF">CDEB00056_LOCUS12537</name>
</gene>
<evidence type="ECO:0000256" key="5">
    <source>
        <dbReference type="ARBA" id="ARBA00022737"/>
    </source>
</evidence>
<evidence type="ECO:0000256" key="2">
    <source>
        <dbReference type="ARBA" id="ARBA00006375"/>
    </source>
</evidence>
<organism evidence="11">
    <name type="scientific">Chaetoceros debilis</name>
    <dbReference type="NCBI Taxonomy" id="122233"/>
    <lineage>
        <taxon>Eukaryota</taxon>
        <taxon>Sar</taxon>
        <taxon>Stramenopiles</taxon>
        <taxon>Ochrophyta</taxon>
        <taxon>Bacillariophyta</taxon>
        <taxon>Coscinodiscophyceae</taxon>
        <taxon>Chaetocerotophycidae</taxon>
        <taxon>Chaetocerotales</taxon>
        <taxon>Chaetocerotaceae</taxon>
        <taxon>Chaetoceros</taxon>
    </lineage>
</organism>
<evidence type="ECO:0000256" key="3">
    <source>
        <dbReference type="ARBA" id="ARBA00022448"/>
    </source>
</evidence>
<accession>A0A7S3VAL6</accession>
<dbReference type="Gene3D" id="1.50.40.10">
    <property type="entry name" value="Mitochondrial carrier domain"/>
    <property type="match status" value="1"/>
</dbReference>
<dbReference type="InterPro" id="IPR018108">
    <property type="entry name" value="MCP_transmembrane"/>
</dbReference>
<comment type="similarity">
    <text evidence="2 10">Belongs to the mitochondrial carrier (TC 2.A.29) family.</text>
</comment>
<comment type="subcellular location">
    <subcellularLocation>
        <location evidence="1">Mitochondrion membrane</location>
        <topology evidence="1">Multi-pass membrane protein</topology>
    </subcellularLocation>
</comment>
<feature type="repeat" description="Solcar" evidence="9">
    <location>
        <begin position="83"/>
        <end position="166"/>
    </location>
</feature>
<evidence type="ECO:0008006" key="12">
    <source>
        <dbReference type="Google" id="ProtNLM"/>
    </source>
</evidence>
<name>A0A7S3VAL6_9STRA</name>
<dbReference type="AlphaFoldDB" id="A0A7S3VAL6"/>
<evidence type="ECO:0000256" key="6">
    <source>
        <dbReference type="ARBA" id="ARBA00022989"/>
    </source>
</evidence>
<evidence type="ECO:0000256" key="8">
    <source>
        <dbReference type="ARBA" id="ARBA00023136"/>
    </source>
</evidence>
<evidence type="ECO:0000313" key="11">
    <source>
        <dbReference type="EMBL" id="CAE0467684.1"/>
    </source>
</evidence>
<keyword evidence="5" id="KW-0677">Repeat</keyword>